<dbReference type="Proteomes" id="UP000036923">
    <property type="component" value="Unassembled WGS sequence"/>
</dbReference>
<evidence type="ECO:0000313" key="2">
    <source>
        <dbReference type="Proteomes" id="UP000036923"/>
    </source>
</evidence>
<accession>A0A0L6JM17</accession>
<proteinExistence type="predicted"/>
<dbReference type="RefSeq" id="WP_050753333.1">
    <property type="nucleotide sequence ID" value="NZ_KN050764.1"/>
</dbReference>
<reference evidence="2" key="1">
    <citation type="submission" date="2015-07" db="EMBL/GenBank/DDBJ databases">
        <title>Near-Complete Genome Sequence of the Cellulolytic Bacterium Bacteroides (Pseudobacteroides) cellulosolvens ATCC 35603.</title>
        <authorList>
            <person name="Dassa B."/>
            <person name="Utturkar S.M."/>
            <person name="Klingeman D.M."/>
            <person name="Hurt R.A."/>
            <person name="Keller M."/>
            <person name="Xu J."/>
            <person name="Reddy Y.H.K."/>
            <person name="Borovok I."/>
            <person name="Grinberg I.R."/>
            <person name="Lamed R."/>
            <person name="Zhivin O."/>
            <person name="Bayer E.A."/>
            <person name="Brown S.D."/>
        </authorList>
    </citation>
    <scope>NUCLEOTIDE SEQUENCE [LARGE SCALE GENOMIC DNA]</scope>
    <source>
        <strain evidence="2">DSM 2933</strain>
    </source>
</reference>
<dbReference type="eggNOG" id="ENOG50348KH">
    <property type="taxonomic scope" value="Bacteria"/>
</dbReference>
<evidence type="ECO:0000313" key="1">
    <source>
        <dbReference type="EMBL" id="KNY26814.1"/>
    </source>
</evidence>
<dbReference type="OrthoDB" id="1708171at2"/>
<dbReference type="Gene3D" id="1.20.5.190">
    <property type="match status" value="1"/>
</dbReference>
<sequence length="116" mass="13209">MEEKILKAIEALTGKVDNMAKDIEAMKTDISMTNTDIGIMKTDIDMMKTDIDMMKTDISVIKQKVDAINDQTADLTEFRTETRQKLELIENGIEVLGKEDFKNKVELVEIKKKIAK</sequence>
<dbReference type="AlphaFoldDB" id="A0A0L6JM17"/>
<keyword evidence="2" id="KW-1185">Reference proteome</keyword>
<protein>
    <submittedName>
        <fullName evidence="1">Uncharacterized protein</fullName>
    </submittedName>
</protein>
<dbReference type="PATRIC" id="fig|398512.5.peg.2167"/>
<comment type="caution">
    <text evidence="1">The sequence shown here is derived from an EMBL/GenBank/DDBJ whole genome shotgun (WGS) entry which is preliminary data.</text>
</comment>
<name>A0A0L6JM17_9FIRM</name>
<dbReference type="EMBL" id="LGTC01000001">
    <property type="protein sequence ID" value="KNY26814.1"/>
    <property type="molecule type" value="Genomic_DNA"/>
</dbReference>
<dbReference type="STRING" id="398512.Bccel_2079"/>
<gene>
    <name evidence="1" type="ORF">Bccel_2079</name>
</gene>
<organism evidence="1 2">
    <name type="scientific">Pseudobacteroides cellulosolvens ATCC 35603 = DSM 2933</name>
    <dbReference type="NCBI Taxonomy" id="398512"/>
    <lineage>
        <taxon>Bacteria</taxon>
        <taxon>Bacillati</taxon>
        <taxon>Bacillota</taxon>
        <taxon>Clostridia</taxon>
        <taxon>Eubacteriales</taxon>
        <taxon>Oscillospiraceae</taxon>
        <taxon>Pseudobacteroides</taxon>
    </lineage>
</organism>